<dbReference type="InterPro" id="IPR035425">
    <property type="entry name" value="CENP-T/H4_C"/>
</dbReference>
<keyword evidence="9 10" id="KW-0544">Nucleosome core</keyword>
<dbReference type="SUPFAM" id="SSF47113">
    <property type="entry name" value="Histone-fold"/>
    <property type="match status" value="1"/>
</dbReference>
<evidence type="ECO:0000256" key="5">
    <source>
        <dbReference type="ARBA" id="ARBA00011538"/>
    </source>
</evidence>
<dbReference type="EMBL" id="LNFO01006032">
    <property type="protein sequence ID" value="KUF73277.1"/>
    <property type="molecule type" value="Genomic_DNA"/>
</dbReference>
<evidence type="ECO:0000256" key="1">
    <source>
        <dbReference type="ARBA" id="ARBA00002001"/>
    </source>
</evidence>
<reference evidence="13 15" key="1">
    <citation type="submission" date="2015-11" db="EMBL/GenBank/DDBJ databases">
        <title>Genomes and virulence difference between two physiological races of Phytophthora nicotianae.</title>
        <authorList>
            <person name="Liu H."/>
            <person name="Ma X."/>
            <person name="Yu H."/>
            <person name="Fang D."/>
            <person name="Li Y."/>
            <person name="Wang X."/>
            <person name="Wang W."/>
            <person name="Dong Y."/>
            <person name="Xiao B."/>
        </authorList>
    </citation>
    <scope>NUCLEOTIDE SEQUENCE [LARGE SCALE GENOMIC DNA]</scope>
    <source>
        <strain evidence="13">Race 0</strain>
        <strain evidence="15">race 0</strain>
    </source>
</reference>
<comment type="subunit">
    <text evidence="5 10">The nucleosome is a histone octamer containing two molecules each of H2A, H2B, H3 and H4 assembled in one H3-H4 heterotetramer and two H2A-H2B heterodimers. The octamer wraps approximately 147 bp of DNA.</text>
</comment>
<evidence type="ECO:0000256" key="6">
    <source>
        <dbReference type="ARBA" id="ARBA00022454"/>
    </source>
</evidence>
<dbReference type="GO" id="GO:0000786">
    <property type="term" value="C:nucleosome"/>
    <property type="evidence" value="ECO:0007669"/>
    <property type="project" value="UniProtKB-KW"/>
</dbReference>
<dbReference type="PANTHER" id="PTHR10484">
    <property type="entry name" value="HISTONE H4"/>
    <property type="match status" value="1"/>
</dbReference>
<feature type="domain" description="CENP-T/Histone H4 histone fold" evidence="12">
    <location>
        <begin position="58"/>
        <end position="120"/>
    </location>
</feature>
<evidence type="ECO:0000256" key="3">
    <source>
        <dbReference type="ARBA" id="ARBA00004286"/>
    </source>
</evidence>
<dbReference type="CDD" id="cd22912">
    <property type="entry name" value="HFD_H4"/>
    <property type="match status" value="1"/>
</dbReference>
<dbReference type="PRINTS" id="PR00623">
    <property type="entry name" value="HISTONEH4"/>
</dbReference>
<sequence length="133" mass="14607">MARDHLPTFDLAHTPPSFGSTTTVSGRGLGAAGHGTGGARRHRKILRDNIQGITKPAIRRLARRAGVVRISVLVHHETRAVLRTFLSSAIQDAITYSEHGHRKTITGMDVIYALKRQGRILYGFGGWTSRRSV</sequence>
<dbReference type="GO" id="GO:0003677">
    <property type="term" value="F:DNA binding"/>
    <property type="evidence" value="ECO:0007669"/>
    <property type="project" value="UniProtKB-KW"/>
</dbReference>
<dbReference type="Pfam" id="PF15511">
    <property type="entry name" value="CENP-T_C"/>
    <property type="match status" value="1"/>
</dbReference>
<dbReference type="SMART" id="SM00417">
    <property type="entry name" value="H4"/>
    <property type="match status" value="1"/>
</dbReference>
<name>A0A0W8BN53_PHYNI</name>
<evidence type="ECO:0000256" key="4">
    <source>
        <dbReference type="ARBA" id="ARBA00006564"/>
    </source>
</evidence>
<evidence type="ECO:0000256" key="8">
    <source>
        <dbReference type="ARBA" id="ARBA00023242"/>
    </source>
</evidence>
<evidence type="ECO:0000313" key="14">
    <source>
        <dbReference type="EMBL" id="KUF82581.1"/>
    </source>
</evidence>
<evidence type="ECO:0000256" key="2">
    <source>
        <dbReference type="ARBA" id="ARBA00004123"/>
    </source>
</evidence>
<comment type="caution">
    <text evidence="13">The sequence shown here is derived from an EMBL/GenBank/DDBJ whole genome shotgun (WGS) entry which is preliminary data.</text>
</comment>
<dbReference type="InterPro" id="IPR009072">
    <property type="entry name" value="Histone-fold"/>
</dbReference>
<dbReference type="GO" id="GO:0046982">
    <property type="term" value="F:protein heterodimerization activity"/>
    <property type="evidence" value="ECO:0007669"/>
    <property type="project" value="InterPro"/>
</dbReference>
<organism evidence="13 15">
    <name type="scientific">Phytophthora nicotianae</name>
    <name type="common">Potato buckeye rot agent</name>
    <name type="synonym">Phytophthora parasitica</name>
    <dbReference type="NCBI Taxonomy" id="4792"/>
    <lineage>
        <taxon>Eukaryota</taxon>
        <taxon>Sar</taxon>
        <taxon>Stramenopiles</taxon>
        <taxon>Oomycota</taxon>
        <taxon>Peronosporomycetes</taxon>
        <taxon>Peronosporales</taxon>
        <taxon>Peronosporaceae</taxon>
        <taxon>Phytophthora</taxon>
    </lineage>
</organism>
<evidence type="ECO:0000313" key="15">
    <source>
        <dbReference type="Proteomes" id="UP000052943"/>
    </source>
</evidence>
<protein>
    <recommendedName>
        <fullName evidence="10">Histone H4</fullName>
    </recommendedName>
</protein>
<dbReference type="Gene3D" id="1.10.20.10">
    <property type="entry name" value="Histone, subunit A"/>
    <property type="match status" value="1"/>
</dbReference>
<accession>A0A0W8BN53</accession>
<dbReference type="Proteomes" id="UP000052943">
    <property type="component" value="Unassembled WGS sequence"/>
</dbReference>
<dbReference type="STRING" id="4790.A0A0W8BN53"/>
<evidence type="ECO:0000256" key="9">
    <source>
        <dbReference type="ARBA" id="ARBA00023269"/>
    </source>
</evidence>
<dbReference type="EMBL" id="LNFO01003609">
    <property type="protein sequence ID" value="KUF82581.1"/>
    <property type="molecule type" value="Genomic_DNA"/>
</dbReference>
<comment type="subcellular location">
    <subcellularLocation>
        <location evidence="3">Chromosome</location>
    </subcellularLocation>
    <subcellularLocation>
        <location evidence="2">Nucleus</location>
    </subcellularLocation>
</comment>
<feature type="region of interest" description="Disordered" evidence="11">
    <location>
        <begin position="1"/>
        <end position="41"/>
    </location>
</feature>
<comment type="function">
    <text evidence="1 10">Core component of nucleosome. Nucleosomes wrap and compact DNA into chromatin, limiting DNA accessibility to the cellular machineries which require DNA as a template. Histones thereby play a central role in transcription regulation, DNA repair, DNA replication and chromosomal stability. DNA accessibility is regulated via a complex set of post-translational modifications of histones, also called histone code, and nucleosome remodeling.</text>
</comment>
<proteinExistence type="inferred from homology"/>
<keyword evidence="8 10" id="KW-0539">Nucleus</keyword>
<keyword evidence="7 10" id="KW-0238">DNA-binding</keyword>
<dbReference type="InterPro" id="IPR001951">
    <property type="entry name" value="Histone_H4"/>
</dbReference>
<evidence type="ECO:0000256" key="11">
    <source>
        <dbReference type="SAM" id="MobiDB-lite"/>
    </source>
</evidence>
<dbReference type="GO" id="GO:0030527">
    <property type="term" value="F:structural constituent of chromatin"/>
    <property type="evidence" value="ECO:0007669"/>
    <property type="project" value="InterPro"/>
</dbReference>
<evidence type="ECO:0000259" key="12">
    <source>
        <dbReference type="Pfam" id="PF15511"/>
    </source>
</evidence>
<evidence type="ECO:0000313" key="13">
    <source>
        <dbReference type="EMBL" id="KUF73277.1"/>
    </source>
</evidence>
<evidence type="ECO:0000256" key="10">
    <source>
        <dbReference type="RuleBase" id="RU000528"/>
    </source>
</evidence>
<comment type="similarity">
    <text evidence="4 10">Belongs to the histone H4 family.</text>
</comment>
<evidence type="ECO:0000256" key="7">
    <source>
        <dbReference type="ARBA" id="ARBA00023125"/>
    </source>
</evidence>
<dbReference type="AlphaFoldDB" id="A0A0W8BN53"/>
<gene>
    <name evidence="14" type="ORF">AM587_10001311</name>
    <name evidence="13" type="ORF">AM587_10014540</name>
</gene>
<dbReference type="FunFam" id="1.10.20.10:FF:000012">
    <property type="entry name" value="Histone H4"/>
    <property type="match status" value="1"/>
</dbReference>
<dbReference type="GO" id="GO:0005634">
    <property type="term" value="C:nucleus"/>
    <property type="evidence" value="ECO:0007669"/>
    <property type="project" value="UniProtKB-SubCell"/>
</dbReference>
<feature type="compositionally biased region" description="Gly residues" evidence="11">
    <location>
        <begin position="27"/>
        <end position="38"/>
    </location>
</feature>
<keyword evidence="6 10" id="KW-0158">Chromosome</keyword>